<feature type="region of interest" description="Disordered" evidence="1">
    <location>
        <begin position="29"/>
        <end position="59"/>
    </location>
</feature>
<feature type="chain" id="PRO_5010526869" evidence="2">
    <location>
        <begin position="21"/>
        <end position="59"/>
    </location>
</feature>
<dbReference type="AlphaFoldDB" id="A0A1U7CZ88"/>
<dbReference type="RefSeq" id="WP_076350457.1">
    <property type="nucleotide sequence ID" value="NZ_CP019082.1"/>
</dbReference>
<reference evidence="4" key="1">
    <citation type="submission" date="2016-12" db="EMBL/GenBank/DDBJ databases">
        <title>Comparative genomics of four Isosphaeraceae planctomycetes: a common pool of plasmids and glycoside hydrolase genes.</title>
        <authorList>
            <person name="Ivanova A."/>
        </authorList>
    </citation>
    <scope>NUCLEOTIDE SEQUENCE [LARGE SCALE GENOMIC DNA]</scope>
    <source>
        <strain evidence="4">PX4</strain>
    </source>
</reference>
<gene>
    <name evidence="3" type="ORF">BSF38_05781</name>
</gene>
<feature type="signal peptide" evidence="2">
    <location>
        <begin position="1"/>
        <end position="20"/>
    </location>
</feature>
<keyword evidence="4" id="KW-1185">Reference proteome</keyword>
<evidence type="ECO:0000313" key="3">
    <source>
        <dbReference type="EMBL" id="APW64189.1"/>
    </source>
</evidence>
<accession>A0A1U7CZ88</accession>
<proteinExistence type="predicted"/>
<dbReference type="EMBL" id="CP019082">
    <property type="protein sequence ID" value="APW64189.1"/>
    <property type="molecule type" value="Genomic_DNA"/>
</dbReference>
<dbReference type="PROSITE" id="PS51257">
    <property type="entry name" value="PROKAR_LIPOPROTEIN"/>
    <property type="match status" value="1"/>
</dbReference>
<dbReference type="STRING" id="1387353.BSF38_05781"/>
<evidence type="ECO:0000256" key="1">
    <source>
        <dbReference type="SAM" id="MobiDB-lite"/>
    </source>
</evidence>
<feature type="compositionally biased region" description="Basic and acidic residues" evidence="1">
    <location>
        <begin position="44"/>
        <end position="59"/>
    </location>
</feature>
<name>A0A1U7CZ88_9BACT</name>
<dbReference type="KEGG" id="pbor:BSF38_05781"/>
<evidence type="ECO:0000256" key="2">
    <source>
        <dbReference type="SAM" id="SignalP"/>
    </source>
</evidence>
<keyword evidence="2" id="KW-0732">Signal</keyword>
<sequence length="59" mass="6015">MKKTLTLFAGACFLAGSCMIAGCGGEESSVTKETTVKTPGGSEKTTEVKKVETKGDAAK</sequence>
<organism evidence="3 4">
    <name type="scientific">Paludisphaera borealis</name>
    <dbReference type="NCBI Taxonomy" id="1387353"/>
    <lineage>
        <taxon>Bacteria</taxon>
        <taxon>Pseudomonadati</taxon>
        <taxon>Planctomycetota</taxon>
        <taxon>Planctomycetia</taxon>
        <taxon>Isosphaerales</taxon>
        <taxon>Isosphaeraceae</taxon>
        <taxon>Paludisphaera</taxon>
    </lineage>
</organism>
<evidence type="ECO:0000313" key="4">
    <source>
        <dbReference type="Proteomes" id="UP000186309"/>
    </source>
</evidence>
<protein>
    <submittedName>
        <fullName evidence="3">Uncharacterized protein</fullName>
    </submittedName>
</protein>
<dbReference type="Proteomes" id="UP000186309">
    <property type="component" value="Chromosome"/>
</dbReference>